<proteinExistence type="predicted"/>
<gene>
    <name evidence="3" type="ORF">J2851_000342</name>
</gene>
<dbReference type="EMBL" id="JAGINP010000001">
    <property type="protein sequence ID" value="MBP2290605.1"/>
    <property type="molecule type" value="Genomic_DNA"/>
</dbReference>
<protein>
    <submittedName>
        <fullName evidence="3">Uncharacterized protein YecT (DUF1311 family)</fullName>
    </submittedName>
</protein>
<reference evidence="3 4" key="1">
    <citation type="submission" date="2021-03" db="EMBL/GenBank/DDBJ databases">
        <title>Genomic Encyclopedia of Type Strains, Phase III (KMG-III): the genomes of soil and plant-associated and newly described type strains.</title>
        <authorList>
            <person name="Whitman W."/>
        </authorList>
    </citation>
    <scope>NUCLEOTIDE SEQUENCE [LARGE SCALE GENOMIC DNA]</scope>
    <source>
        <strain evidence="3 4">IMMIB AFH-6</strain>
    </source>
</reference>
<accession>A0ABS4SGP8</accession>
<name>A0ABS4SGP8_9PROT</name>
<dbReference type="InterPro" id="IPR009739">
    <property type="entry name" value="LprI-like_N"/>
</dbReference>
<keyword evidence="1" id="KW-0732">Signal</keyword>
<evidence type="ECO:0000313" key="3">
    <source>
        <dbReference type="EMBL" id="MBP2290605.1"/>
    </source>
</evidence>
<dbReference type="RefSeq" id="WP_209762908.1">
    <property type="nucleotide sequence ID" value="NZ_JAGINP010000001.1"/>
</dbReference>
<feature type="signal peptide" evidence="1">
    <location>
        <begin position="1"/>
        <end position="21"/>
    </location>
</feature>
<keyword evidence="4" id="KW-1185">Reference proteome</keyword>
<dbReference type="Gene3D" id="1.20.1270.180">
    <property type="match status" value="1"/>
</dbReference>
<dbReference type="Proteomes" id="UP000781958">
    <property type="component" value="Unassembled WGS sequence"/>
</dbReference>
<feature type="chain" id="PRO_5046464647" evidence="1">
    <location>
        <begin position="22"/>
        <end position="288"/>
    </location>
</feature>
<organism evidence="3 4">
    <name type="scientific">Azospirillum rugosum</name>
    <dbReference type="NCBI Taxonomy" id="416170"/>
    <lineage>
        <taxon>Bacteria</taxon>
        <taxon>Pseudomonadati</taxon>
        <taxon>Pseudomonadota</taxon>
        <taxon>Alphaproteobacteria</taxon>
        <taxon>Rhodospirillales</taxon>
        <taxon>Azospirillaceae</taxon>
        <taxon>Azospirillum</taxon>
    </lineage>
</organism>
<comment type="caution">
    <text evidence="3">The sequence shown here is derived from an EMBL/GenBank/DDBJ whole genome shotgun (WGS) entry which is preliminary data.</text>
</comment>
<evidence type="ECO:0000259" key="2">
    <source>
        <dbReference type="Pfam" id="PF07007"/>
    </source>
</evidence>
<sequence>MRAAIVLAGFLAVGSAVPAVAADAAGQTPSTATSTAGAPDCATANTPAGQLVCRDPALAAAAGKLDAVVRAFADETGEPGKEALASGQRMWVQRRDAACPVTEADLNDPKKAKDRAACLARQYADRASALDDERAARRAPVADQPVTITEAAPPRAVQPPPRAFLPKQRQPGVAGLAGRWAKADPATRTPIDDCRSSYLEISKAETAKDMALGLHDPRIAGLPVEGRVTVEDGGPGQGIAFRAEAPKPDSVGIAGTLRLDTADMPRLDRLFLRLDKPIAFGATFVRCR</sequence>
<evidence type="ECO:0000256" key="1">
    <source>
        <dbReference type="SAM" id="SignalP"/>
    </source>
</evidence>
<dbReference type="Pfam" id="PF07007">
    <property type="entry name" value="LprI"/>
    <property type="match status" value="1"/>
</dbReference>
<evidence type="ECO:0000313" key="4">
    <source>
        <dbReference type="Proteomes" id="UP000781958"/>
    </source>
</evidence>
<feature type="domain" description="Lysozyme inhibitor LprI-like N-terminal" evidence="2">
    <location>
        <begin position="41"/>
        <end position="130"/>
    </location>
</feature>